<gene>
    <name evidence="3" type="ORF">C1B90_24035</name>
</gene>
<organism evidence="3">
    <name type="scientific">Salmonella enterica</name>
    <name type="common">Salmonella choleraesuis</name>
    <dbReference type="NCBI Taxonomy" id="28901"/>
    <lineage>
        <taxon>Bacteria</taxon>
        <taxon>Pseudomonadati</taxon>
        <taxon>Pseudomonadota</taxon>
        <taxon>Gammaproteobacteria</taxon>
        <taxon>Enterobacterales</taxon>
        <taxon>Enterobacteriaceae</taxon>
        <taxon>Salmonella</taxon>
    </lineage>
</organism>
<keyword evidence="1" id="KW-0732">Signal</keyword>
<sequence>MRKINAFLVSGVVLILFSMTTALTHAHSTPDSSSIKKSEYHSKMDKTMADMHHGMSDVEFDDNPDIYFLRMMLPHHQGAIDMARVILEKTQDKEIKNLALSIITEQENEIAIMNQLIKEKMDAN</sequence>
<feature type="domain" description="DUF305" evidence="2">
    <location>
        <begin position="19"/>
        <end position="116"/>
    </location>
</feature>
<evidence type="ECO:0000313" key="3">
    <source>
        <dbReference type="EMBL" id="EBL7519093.1"/>
    </source>
</evidence>
<accession>A0A5T4LQ88</accession>
<name>A0A5T4LQ88_SALER</name>
<protein>
    <submittedName>
        <fullName evidence="3">DUF305 domain-containing protein</fullName>
    </submittedName>
</protein>
<feature type="chain" id="PRO_5026316925" evidence="1">
    <location>
        <begin position="27"/>
        <end position="124"/>
    </location>
</feature>
<dbReference type="PANTHER" id="PTHR36933:SF1">
    <property type="entry name" value="SLL0788 PROTEIN"/>
    <property type="match status" value="1"/>
</dbReference>
<evidence type="ECO:0000256" key="1">
    <source>
        <dbReference type="SAM" id="SignalP"/>
    </source>
</evidence>
<dbReference type="EMBL" id="AAGACD010000016">
    <property type="protein sequence ID" value="EBL7519093.1"/>
    <property type="molecule type" value="Genomic_DNA"/>
</dbReference>
<dbReference type="PANTHER" id="PTHR36933">
    <property type="entry name" value="SLL0788 PROTEIN"/>
    <property type="match status" value="1"/>
</dbReference>
<reference evidence="3" key="1">
    <citation type="submission" date="2018-07" db="EMBL/GenBank/DDBJ databases">
        <authorList>
            <consortium name="PulseNet: The National Subtyping Network for Foodborne Disease Surveillance"/>
            <person name="Tarr C.L."/>
            <person name="Trees E."/>
            <person name="Katz L.S."/>
            <person name="Carleton-Romer H.A."/>
            <person name="Stroika S."/>
            <person name="Kucerova Z."/>
            <person name="Roache K.F."/>
            <person name="Sabol A.L."/>
            <person name="Besser J."/>
            <person name="Gerner-Smidt P."/>
        </authorList>
    </citation>
    <scope>NUCLEOTIDE SEQUENCE</scope>
    <source>
        <strain evidence="3">PNUSAS031704</strain>
    </source>
</reference>
<comment type="caution">
    <text evidence="3">The sequence shown here is derived from an EMBL/GenBank/DDBJ whole genome shotgun (WGS) entry which is preliminary data.</text>
</comment>
<dbReference type="Gene3D" id="1.20.1260.10">
    <property type="match status" value="1"/>
</dbReference>
<dbReference type="AlphaFoldDB" id="A0A5T4LQ88"/>
<dbReference type="InterPro" id="IPR005183">
    <property type="entry name" value="DUF305_CopM-like"/>
</dbReference>
<dbReference type="Pfam" id="PF03713">
    <property type="entry name" value="DUF305"/>
    <property type="match status" value="1"/>
</dbReference>
<proteinExistence type="predicted"/>
<evidence type="ECO:0000259" key="2">
    <source>
        <dbReference type="Pfam" id="PF03713"/>
    </source>
</evidence>
<feature type="signal peptide" evidence="1">
    <location>
        <begin position="1"/>
        <end position="26"/>
    </location>
</feature>
<dbReference type="InterPro" id="IPR012347">
    <property type="entry name" value="Ferritin-like"/>
</dbReference>